<keyword evidence="2" id="KW-1185">Reference proteome</keyword>
<dbReference type="EMBL" id="CAUYUJ010006364">
    <property type="protein sequence ID" value="CAK0817126.1"/>
    <property type="molecule type" value="Genomic_DNA"/>
</dbReference>
<accession>A0ABN9RDP9</accession>
<evidence type="ECO:0000313" key="1">
    <source>
        <dbReference type="EMBL" id="CAK0817126.1"/>
    </source>
</evidence>
<sequence length="85" mass="8832">VMRELIQAWAAFASGCDQGQLEIASESTTVASELSAARAIQAGLGLEGTQVELTSVAADFGIERGSGAVVAKPRRSKRLGQATRK</sequence>
<protein>
    <submittedName>
        <fullName evidence="1">Uncharacterized protein</fullName>
    </submittedName>
</protein>
<proteinExistence type="predicted"/>
<comment type="caution">
    <text evidence="1">The sequence shown here is derived from an EMBL/GenBank/DDBJ whole genome shotgun (WGS) entry which is preliminary data.</text>
</comment>
<feature type="non-terminal residue" evidence="1">
    <location>
        <position position="85"/>
    </location>
</feature>
<organism evidence="1 2">
    <name type="scientific">Prorocentrum cordatum</name>
    <dbReference type="NCBI Taxonomy" id="2364126"/>
    <lineage>
        <taxon>Eukaryota</taxon>
        <taxon>Sar</taxon>
        <taxon>Alveolata</taxon>
        <taxon>Dinophyceae</taxon>
        <taxon>Prorocentrales</taxon>
        <taxon>Prorocentraceae</taxon>
        <taxon>Prorocentrum</taxon>
    </lineage>
</organism>
<feature type="non-terminal residue" evidence="1">
    <location>
        <position position="1"/>
    </location>
</feature>
<evidence type="ECO:0000313" key="2">
    <source>
        <dbReference type="Proteomes" id="UP001189429"/>
    </source>
</evidence>
<name>A0ABN9RDP9_9DINO</name>
<dbReference type="Proteomes" id="UP001189429">
    <property type="component" value="Unassembled WGS sequence"/>
</dbReference>
<reference evidence="1" key="1">
    <citation type="submission" date="2023-10" db="EMBL/GenBank/DDBJ databases">
        <authorList>
            <person name="Chen Y."/>
            <person name="Shah S."/>
            <person name="Dougan E. K."/>
            <person name="Thang M."/>
            <person name="Chan C."/>
        </authorList>
    </citation>
    <scope>NUCLEOTIDE SEQUENCE [LARGE SCALE GENOMIC DNA]</scope>
</reference>
<gene>
    <name evidence="1" type="ORF">PCOR1329_LOCUS19817</name>
</gene>